<dbReference type="GeneID" id="120259317"/>
<keyword evidence="6" id="KW-1185">Reference proteome</keyword>
<evidence type="ECO:0000313" key="6">
    <source>
        <dbReference type="Proteomes" id="UP001515500"/>
    </source>
</evidence>
<dbReference type="AlphaFoldDB" id="A0AB40B6I7"/>
<keyword evidence="1" id="KW-0433">Leucine-rich repeat</keyword>
<evidence type="ECO:0000256" key="2">
    <source>
        <dbReference type="ARBA" id="ARBA00022729"/>
    </source>
</evidence>
<sequence>MRKHSNSFLVLALALALALTAVLVDCNSEGDILHAQKLVWEDPNNILKSWDPTLVNPCTWYHVTCNNDNSVIRLDLGEAGLSGPILPQLGNLTNLEYLELYGNNINGTVPEELGQLSKLISMELQQNLLTGPIPSSIGNLKSLKFLRLNANMLTGEIPIEILNLIRSGNISVMNISDNYLDGTIRRSEQTGFSITTVIMDQKTFR</sequence>
<evidence type="ECO:0000313" key="7">
    <source>
        <dbReference type="RefSeq" id="XP_039122837.1"/>
    </source>
</evidence>
<accession>A0AB40B6I7</accession>
<dbReference type="Pfam" id="PF00560">
    <property type="entry name" value="LRR_1"/>
    <property type="match status" value="3"/>
</dbReference>
<feature type="chain" id="PRO_5044302484" evidence="4">
    <location>
        <begin position="27"/>
        <end position="205"/>
    </location>
</feature>
<dbReference type="Pfam" id="PF08263">
    <property type="entry name" value="LRRNT_2"/>
    <property type="match status" value="1"/>
</dbReference>
<evidence type="ECO:0000256" key="4">
    <source>
        <dbReference type="SAM" id="SignalP"/>
    </source>
</evidence>
<evidence type="ECO:0000256" key="3">
    <source>
        <dbReference type="ARBA" id="ARBA00022737"/>
    </source>
</evidence>
<feature type="domain" description="Leucine-rich repeat-containing N-terminal plant-type" evidence="5">
    <location>
        <begin position="27"/>
        <end position="66"/>
    </location>
</feature>
<dbReference type="InterPro" id="IPR001611">
    <property type="entry name" value="Leu-rich_rpt"/>
</dbReference>
<dbReference type="InterPro" id="IPR032675">
    <property type="entry name" value="LRR_dom_sf"/>
</dbReference>
<reference evidence="7" key="1">
    <citation type="submission" date="2025-08" db="UniProtKB">
        <authorList>
            <consortium name="RefSeq"/>
        </authorList>
    </citation>
    <scope>IDENTIFICATION</scope>
</reference>
<dbReference type="InterPro" id="IPR013210">
    <property type="entry name" value="LRR_N_plant-typ"/>
</dbReference>
<keyword evidence="2 4" id="KW-0732">Signal</keyword>
<organism evidence="6 7">
    <name type="scientific">Dioscorea cayennensis subsp. rotundata</name>
    <name type="common">White Guinea yam</name>
    <name type="synonym">Dioscorea rotundata</name>
    <dbReference type="NCBI Taxonomy" id="55577"/>
    <lineage>
        <taxon>Eukaryota</taxon>
        <taxon>Viridiplantae</taxon>
        <taxon>Streptophyta</taxon>
        <taxon>Embryophyta</taxon>
        <taxon>Tracheophyta</taxon>
        <taxon>Spermatophyta</taxon>
        <taxon>Magnoliopsida</taxon>
        <taxon>Liliopsida</taxon>
        <taxon>Dioscoreales</taxon>
        <taxon>Dioscoreaceae</taxon>
        <taxon>Dioscorea</taxon>
    </lineage>
</organism>
<dbReference type="RefSeq" id="XP_039122837.1">
    <property type="nucleotide sequence ID" value="XM_039266903.1"/>
</dbReference>
<dbReference type="Gene3D" id="3.80.10.10">
    <property type="entry name" value="Ribonuclease Inhibitor"/>
    <property type="match status" value="1"/>
</dbReference>
<dbReference type="FunFam" id="3.80.10.10:FF:000024">
    <property type="entry name" value="Somatic embryogenesis receptor kinase 1"/>
    <property type="match status" value="1"/>
</dbReference>
<keyword evidence="3" id="KW-0677">Repeat</keyword>
<dbReference type="SUPFAM" id="SSF52058">
    <property type="entry name" value="L domain-like"/>
    <property type="match status" value="1"/>
</dbReference>
<proteinExistence type="predicted"/>
<protein>
    <submittedName>
        <fullName evidence="7">Leucine-rich repeat protein 1-like</fullName>
    </submittedName>
</protein>
<name>A0AB40B6I7_DIOCR</name>
<dbReference type="PANTHER" id="PTHR47988">
    <property type="entry name" value="SOMATIC EMBRYOGENESIS RECEPTOR KINASE 1"/>
    <property type="match status" value="1"/>
</dbReference>
<dbReference type="Proteomes" id="UP001515500">
    <property type="component" value="Chromosome 4"/>
</dbReference>
<gene>
    <name evidence="7" type="primary">LOC120259317</name>
</gene>
<evidence type="ECO:0000256" key="1">
    <source>
        <dbReference type="ARBA" id="ARBA00022614"/>
    </source>
</evidence>
<evidence type="ECO:0000259" key="5">
    <source>
        <dbReference type="Pfam" id="PF08263"/>
    </source>
</evidence>
<feature type="signal peptide" evidence="4">
    <location>
        <begin position="1"/>
        <end position="26"/>
    </location>
</feature>